<dbReference type="InterPro" id="IPR001123">
    <property type="entry name" value="LeuE-type"/>
</dbReference>
<feature type="transmembrane region" description="Helical" evidence="6">
    <location>
        <begin position="153"/>
        <end position="179"/>
    </location>
</feature>
<dbReference type="PANTHER" id="PTHR30086:SF20">
    <property type="entry name" value="ARGININE EXPORTER PROTEIN ARGO-RELATED"/>
    <property type="match status" value="1"/>
</dbReference>
<evidence type="ECO:0000256" key="3">
    <source>
        <dbReference type="ARBA" id="ARBA00022692"/>
    </source>
</evidence>
<evidence type="ECO:0000256" key="4">
    <source>
        <dbReference type="ARBA" id="ARBA00022989"/>
    </source>
</evidence>
<reference evidence="7 8" key="1">
    <citation type="submission" date="2019-04" db="EMBL/GenBank/DDBJ databases">
        <title>Phreatobacter aquaticus sp. nov.</title>
        <authorList>
            <person name="Choi A."/>
        </authorList>
    </citation>
    <scope>NUCLEOTIDE SEQUENCE [LARGE SCALE GENOMIC DNA]</scope>
    <source>
        <strain evidence="7 8">KCTC 52518</strain>
    </source>
</reference>
<dbReference type="AlphaFoldDB" id="A0A4D7B5A8"/>
<dbReference type="GO" id="GO:0005886">
    <property type="term" value="C:plasma membrane"/>
    <property type="evidence" value="ECO:0007669"/>
    <property type="project" value="UniProtKB-SubCell"/>
</dbReference>
<name>A0A4D7B5A8_9HYPH</name>
<comment type="subcellular location">
    <subcellularLocation>
        <location evidence="1">Cell membrane</location>
        <topology evidence="1">Multi-pass membrane protein</topology>
    </subcellularLocation>
</comment>
<sequence>MPDLLSFMLVSIVVIVVPGPDTAVALRNTLFGGRAAGVSTALGIAAGQVVWALAASAGMVAVLVASEPLFLAVKYAGAAYLVWLGIQALREAFRPSPLAPGQGGPRQPPQRRITPSAACRQGLVSDLGNPKMAVFFSSLLPQFVPAGGETFSALLFLGLVFALMTFLWLALYAALVARLGDVLRLPGVRRTVEAVTGVLLVGLGLRIAAEQR</sequence>
<feature type="transmembrane region" description="Helical" evidence="6">
    <location>
        <begin position="41"/>
        <end position="64"/>
    </location>
</feature>
<keyword evidence="2" id="KW-1003">Cell membrane</keyword>
<evidence type="ECO:0000256" key="2">
    <source>
        <dbReference type="ARBA" id="ARBA00022475"/>
    </source>
</evidence>
<evidence type="ECO:0000256" key="1">
    <source>
        <dbReference type="ARBA" id="ARBA00004651"/>
    </source>
</evidence>
<gene>
    <name evidence="7" type="ORF">E8M01_19340</name>
</gene>
<feature type="transmembrane region" description="Helical" evidence="6">
    <location>
        <begin position="191"/>
        <end position="209"/>
    </location>
</feature>
<evidence type="ECO:0000256" key="5">
    <source>
        <dbReference type="ARBA" id="ARBA00023136"/>
    </source>
</evidence>
<feature type="transmembrane region" description="Helical" evidence="6">
    <location>
        <begin position="71"/>
        <end position="89"/>
    </location>
</feature>
<proteinExistence type="predicted"/>
<keyword evidence="4 6" id="KW-1133">Transmembrane helix</keyword>
<evidence type="ECO:0000313" key="7">
    <source>
        <dbReference type="EMBL" id="QCI66173.1"/>
    </source>
</evidence>
<keyword evidence="3 6" id="KW-0812">Transmembrane</keyword>
<dbReference type="KEGG" id="pstg:E8M01_19340"/>
<protein>
    <submittedName>
        <fullName evidence="7">LysE family translocator</fullName>
    </submittedName>
</protein>
<dbReference type="Proteomes" id="UP000298781">
    <property type="component" value="Chromosome"/>
</dbReference>
<dbReference type="GO" id="GO:0015171">
    <property type="term" value="F:amino acid transmembrane transporter activity"/>
    <property type="evidence" value="ECO:0007669"/>
    <property type="project" value="TreeGrafter"/>
</dbReference>
<evidence type="ECO:0000313" key="8">
    <source>
        <dbReference type="Proteomes" id="UP000298781"/>
    </source>
</evidence>
<dbReference type="EMBL" id="CP039690">
    <property type="protein sequence ID" value="QCI66173.1"/>
    <property type="molecule type" value="Genomic_DNA"/>
</dbReference>
<dbReference type="OrthoDB" id="9807053at2"/>
<dbReference type="Pfam" id="PF01810">
    <property type="entry name" value="LysE"/>
    <property type="match status" value="1"/>
</dbReference>
<dbReference type="RefSeq" id="WP_136961618.1">
    <property type="nucleotide sequence ID" value="NZ_CP039690.1"/>
</dbReference>
<evidence type="ECO:0000256" key="6">
    <source>
        <dbReference type="SAM" id="Phobius"/>
    </source>
</evidence>
<organism evidence="7 8">
    <name type="scientific">Phreatobacter stygius</name>
    <dbReference type="NCBI Taxonomy" id="1940610"/>
    <lineage>
        <taxon>Bacteria</taxon>
        <taxon>Pseudomonadati</taxon>
        <taxon>Pseudomonadota</taxon>
        <taxon>Alphaproteobacteria</taxon>
        <taxon>Hyphomicrobiales</taxon>
        <taxon>Phreatobacteraceae</taxon>
        <taxon>Phreatobacter</taxon>
    </lineage>
</organism>
<keyword evidence="5 6" id="KW-0472">Membrane</keyword>
<keyword evidence="8" id="KW-1185">Reference proteome</keyword>
<accession>A0A4D7B5A8</accession>
<dbReference type="PIRSF" id="PIRSF006324">
    <property type="entry name" value="LeuE"/>
    <property type="match status" value="1"/>
</dbReference>
<dbReference type="PANTHER" id="PTHR30086">
    <property type="entry name" value="ARGININE EXPORTER PROTEIN ARGO"/>
    <property type="match status" value="1"/>
</dbReference>